<dbReference type="RefSeq" id="WP_136902556.1">
    <property type="nucleotide sequence ID" value="NZ_SUME01000007.1"/>
</dbReference>
<name>A0A4U0NHS8_9SPHI</name>
<evidence type="ECO:0000313" key="2">
    <source>
        <dbReference type="Proteomes" id="UP000306808"/>
    </source>
</evidence>
<accession>A0A4U0NHS8</accession>
<dbReference type="Proteomes" id="UP000306808">
    <property type="component" value="Unassembled WGS sequence"/>
</dbReference>
<reference evidence="1 2" key="1">
    <citation type="submission" date="2019-04" db="EMBL/GenBank/DDBJ databases">
        <title>Sphingobacterium olei sp. nov., isolated from oil-contaminated soil.</title>
        <authorList>
            <person name="Liu B."/>
        </authorList>
    </citation>
    <scope>NUCLEOTIDE SEQUENCE [LARGE SCALE GENOMIC DNA]</scope>
    <source>
        <strain evidence="1 2">HAL-9</strain>
    </source>
</reference>
<dbReference type="AlphaFoldDB" id="A0A4U0NHS8"/>
<dbReference type="OrthoDB" id="707745at2"/>
<sequence>MKAYTLYTLSFLLILSSCHTKESKHKEGEIHVLFQNLPVDSCSVRVHHIITGKEVFSLSAASLDKPIAMPALEDDMYIAVLSWPRTLISHSVFYSRSFNAQQDQDFFELTKPLLLHKKHGSNYVILTENRVSIEEIEADGAEILKFKNIDCAECDLADEYWRLFGSFFKRKQLLLDSLKGTYYSHIESSDLSKGRDAFLKLEDVKTNYLKDDVLDRQVEQMVVRYPTSSVSTFFLFYQLYNHREFAKFHSAYKALRGDALKSKYYDMVQNQYEE</sequence>
<organism evidence="1 2">
    <name type="scientific">Sphingobacterium olei</name>
    <dbReference type="NCBI Taxonomy" id="2571155"/>
    <lineage>
        <taxon>Bacteria</taxon>
        <taxon>Pseudomonadati</taxon>
        <taxon>Bacteroidota</taxon>
        <taxon>Sphingobacteriia</taxon>
        <taxon>Sphingobacteriales</taxon>
        <taxon>Sphingobacteriaceae</taxon>
        <taxon>Sphingobacterium</taxon>
    </lineage>
</organism>
<comment type="caution">
    <text evidence="1">The sequence shown here is derived from an EMBL/GenBank/DDBJ whole genome shotgun (WGS) entry which is preliminary data.</text>
</comment>
<gene>
    <name evidence="1" type="ORF">FAZ15_17225</name>
</gene>
<protein>
    <recommendedName>
        <fullName evidence="3">DUF4369 domain-containing protein</fullName>
    </recommendedName>
</protein>
<proteinExistence type="predicted"/>
<dbReference type="EMBL" id="SUME01000007">
    <property type="protein sequence ID" value="TJZ53766.1"/>
    <property type="molecule type" value="Genomic_DNA"/>
</dbReference>
<evidence type="ECO:0008006" key="3">
    <source>
        <dbReference type="Google" id="ProtNLM"/>
    </source>
</evidence>
<evidence type="ECO:0000313" key="1">
    <source>
        <dbReference type="EMBL" id="TJZ53766.1"/>
    </source>
</evidence>
<keyword evidence="2" id="KW-1185">Reference proteome</keyword>
<dbReference type="PROSITE" id="PS51257">
    <property type="entry name" value="PROKAR_LIPOPROTEIN"/>
    <property type="match status" value="1"/>
</dbReference>